<keyword evidence="3" id="KW-1185">Reference proteome</keyword>
<comment type="caution">
    <text evidence="2">The sequence shown here is derived from an EMBL/GenBank/DDBJ whole genome shotgun (WGS) entry which is preliminary data.</text>
</comment>
<evidence type="ECO:0000313" key="2">
    <source>
        <dbReference type="EMBL" id="OKS85910.1"/>
    </source>
</evidence>
<keyword evidence="1" id="KW-1133">Transmembrane helix</keyword>
<dbReference type="AlphaFoldDB" id="A0A1Q5ZVY1"/>
<reference evidence="2 3" key="1">
    <citation type="submission" date="2016-11" db="EMBL/GenBank/DDBJ databases">
        <title>Whole Genome Sequencing of Mucilaginibacter polytrichastri RG4-7(T) isolated from the moss sample.</title>
        <authorList>
            <person name="Li Y."/>
        </authorList>
    </citation>
    <scope>NUCLEOTIDE SEQUENCE [LARGE SCALE GENOMIC DNA]</scope>
    <source>
        <strain evidence="2 3">RG4-7</strain>
    </source>
</reference>
<dbReference type="STRING" id="1302689.RG47T_1356"/>
<keyword evidence="1" id="KW-0472">Membrane</keyword>
<dbReference type="EMBL" id="MPPL01000001">
    <property type="protein sequence ID" value="OKS85910.1"/>
    <property type="molecule type" value="Genomic_DNA"/>
</dbReference>
<dbReference type="Proteomes" id="UP000186720">
    <property type="component" value="Unassembled WGS sequence"/>
</dbReference>
<organism evidence="2 3">
    <name type="scientific">Mucilaginibacter polytrichastri</name>
    <dbReference type="NCBI Taxonomy" id="1302689"/>
    <lineage>
        <taxon>Bacteria</taxon>
        <taxon>Pseudomonadati</taxon>
        <taxon>Bacteroidota</taxon>
        <taxon>Sphingobacteriia</taxon>
        <taxon>Sphingobacteriales</taxon>
        <taxon>Sphingobacteriaceae</taxon>
        <taxon>Mucilaginibacter</taxon>
    </lineage>
</organism>
<evidence type="ECO:0000313" key="3">
    <source>
        <dbReference type="Proteomes" id="UP000186720"/>
    </source>
</evidence>
<gene>
    <name evidence="2" type="ORF">RG47T_1356</name>
</gene>
<keyword evidence="1" id="KW-0812">Transmembrane</keyword>
<proteinExistence type="predicted"/>
<accession>A0A1Q5ZVY1</accession>
<evidence type="ECO:0000256" key="1">
    <source>
        <dbReference type="SAM" id="Phobius"/>
    </source>
</evidence>
<feature type="transmembrane region" description="Helical" evidence="1">
    <location>
        <begin position="21"/>
        <end position="40"/>
    </location>
</feature>
<name>A0A1Q5ZVY1_9SPHI</name>
<sequence>MDINGGDTNGLMHGNTGSNNGFIYLYNAGATVVGFVAGFFA</sequence>
<protein>
    <submittedName>
        <fullName evidence="2">Uncharacterized protein</fullName>
    </submittedName>
</protein>